<reference evidence="1 2" key="1">
    <citation type="submission" date="2018-06" db="EMBL/GenBank/DDBJ databases">
        <title>Genomic Encyclopedia of Type Strains, Phase IV (KMG-IV): sequencing the most valuable type-strain genomes for metagenomic binning, comparative biology and taxonomic classification.</title>
        <authorList>
            <person name="Goeker M."/>
        </authorList>
    </citation>
    <scope>NUCLEOTIDE SEQUENCE [LARGE SCALE GENOMIC DNA]</scope>
    <source>
        <strain evidence="1 2">DSM 24032</strain>
    </source>
</reference>
<evidence type="ECO:0000313" key="2">
    <source>
        <dbReference type="Proteomes" id="UP000253083"/>
    </source>
</evidence>
<dbReference type="Proteomes" id="UP000253083">
    <property type="component" value="Unassembled WGS sequence"/>
</dbReference>
<protein>
    <submittedName>
        <fullName evidence="1">Uncharacterized protein</fullName>
    </submittedName>
</protein>
<dbReference type="AlphaFoldDB" id="A0A395JH95"/>
<sequence>MNLMLLHVTSIYTNPSCRAYNKAKHFHSLRSLGRAKDARPCLRRYTH</sequence>
<keyword evidence="2" id="KW-1185">Reference proteome</keyword>
<organism evidence="1 2">
    <name type="scientific">Arenicella xantha</name>
    <dbReference type="NCBI Taxonomy" id="644221"/>
    <lineage>
        <taxon>Bacteria</taxon>
        <taxon>Pseudomonadati</taxon>
        <taxon>Pseudomonadota</taxon>
        <taxon>Gammaproteobacteria</taxon>
        <taxon>Arenicellales</taxon>
        <taxon>Arenicellaceae</taxon>
        <taxon>Arenicella</taxon>
    </lineage>
</organism>
<dbReference type="InParanoid" id="A0A395JH95"/>
<gene>
    <name evidence="1" type="ORF">DFR28_1152</name>
</gene>
<comment type="caution">
    <text evidence="1">The sequence shown here is derived from an EMBL/GenBank/DDBJ whole genome shotgun (WGS) entry which is preliminary data.</text>
</comment>
<proteinExistence type="predicted"/>
<evidence type="ECO:0000313" key="1">
    <source>
        <dbReference type="EMBL" id="RBP46999.1"/>
    </source>
</evidence>
<accession>A0A395JH95</accession>
<dbReference type="EMBL" id="QNRT01000015">
    <property type="protein sequence ID" value="RBP46999.1"/>
    <property type="molecule type" value="Genomic_DNA"/>
</dbReference>
<name>A0A395JH95_9GAMM</name>